<dbReference type="GO" id="GO:0005975">
    <property type="term" value="P:carbohydrate metabolic process"/>
    <property type="evidence" value="ECO:0007669"/>
    <property type="project" value="UniProtKB-UniRule"/>
</dbReference>
<dbReference type="PANTHER" id="PTHR11054:SF0">
    <property type="entry name" value="6-PHOSPHOGLUCONOLACTONASE"/>
    <property type="match status" value="1"/>
</dbReference>
<dbReference type="EC" id="3.1.1.31" evidence="4 6"/>
<evidence type="ECO:0000256" key="1">
    <source>
        <dbReference type="ARBA" id="ARBA00000832"/>
    </source>
</evidence>
<dbReference type="Gene3D" id="3.40.50.1360">
    <property type="match status" value="1"/>
</dbReference>
<comment type="pathway">
    <text evidence="2 6">Carbohydrate degradation; pentose phosphate pathway; D-ribulose 5-phosphate from D-glucose 6-phosphate (oxidative stage): step 2/3.</text>
</comment>
<dbReference type="FunFam" id="3.40.50.1360:FF:000005">
    <property type="entry name" value="6-phosphogluconolactonase"/>
    <property type="match status" value="1"/>
</dbReference>
<comment type="similarity">
    <text evidence="3 6">Belongs to the glucosamine/galactosamine-6-phosphate isomerase family. 6-phosphogluconolactonase subfamily.</text>
</comment>
<dbReference type="InterPro" id="IPR039104">
    <property type="entry name" value="6PGL"/>
</dbReference>
<evidence type="ECO:0000256" key="4">
    <source>
        <dbReference type="ARBA" id="ARBA00013198"/>
    </source>
</evidence>
<protein>
    <recommendedName>
        <fullName evidence="4 6">6-phosphogluconolactonase</fullName>
        <shortName evidence="6">6PGL</shortName>
        <ecNumber evidence="4 6">3.1.1.31</ecNumber>
    </recommendedName>
</protein>
<dbReference type="InterPro" id="IPR005900">
    <property type="entry name" value="6-phosphogluconolactonase_DevB"/>
</dbReference>
<keyword evidence="5 6" id="KW-0378">Hydrolase</keyword>
<dbReference type="PANTHER" id="PTHR11054">
    <property type="entry name" value="6-PHOSPHOGLUCONOLACTONASE"/>
    <property type="match status" value="1"/>
</dbReference>
<name>A0A7S4SNK6_9DINO</name>
<dbReference type="SUPFAM" id="SSF100950">
    <property type="entry name" value="NagB/RpiA/CoA transferase-like"/>
    <property type="match status" value="1"/>
</dbReference>
<accession>A0A7S4SNK6</accession>
<dbReference type="InterPro" id="IPR037171">
    <property type="entry name" value="NagB/RpiA_transferase-like"/>
</dbReference>
<sequence>MQAAVEICRSPGERVALVVQQIAADAIERRGAFTIAIAGGSLVKMLGAMVAIPGVQWEKWHVAWVDERCLPHADKESNCGCAREAWLDHVPIPASQVHAIDETLCRGGSGGAAVAQAAALDYESRLRAIPEAVLPRSAAGLPAFDLLLLGFGPDGHICSLFPGHALLSDGSDRWVLPIWDSPKPPPERITLSMQTVNTAAKVVLVGIGDGKKEIVKAAFAPGCDLPCAKAHGASPEVERPTWILDEAAASSLALEELTTCDVKRLP</sequence>
<comment type="catalytic activity">
    <reaction evidence="1 6">
        <text>6-phospho-D-glucono-1,5-lactone + H2O = 6-phospho-D-gluconate + H(+)</text>
        <dbReference type="Rhea" id="RHEA:12556"/>
        <dbReference type="ChEBI" id="CHEBI:15377"/>
        <dbReference type="ChEBI" id="CHEBI:15378"/>
        <dbReference type="ChEBI" id="CHEBI:57955"/>
        <dbReference type="ChEBI" id="CHEBI:58759"/>
        <dbReference type="EC" id="3.1.1.31"/>
    </reaction>
</comment>
<dbReference type="AlphaFoldDB" id="A0A7S4SNK6"/>
<dbReference type="CDD" id="cd01400">
    <property type="entry name" value="6PGL"/>
    <property type="match status" value="1"/>
</dbReference>
<dbReference type="Pfam" id="PF01182">
    <property type="entry name" value="Glucosamine_iso"/>
    <property type="match status" value="1"/>
</dbReference>
<dbReference type="GO" id="GO:0006098">
    <property type="term" value="P:pentose-phosphate shunt"/>
    <property type="evidence" value="ECO:0007669"/>
    <property type="project" value="UniProtKB-UniPathway"/>
</dbReference>
<evidence type="ECO:0000256" key="2">
    <source>
        <dbReference type="ARBA" id="ARBA00004961"/>
    </source>
</evidence>
<dbReference type="GO" id="GO:0017057">
    <property type="term" value="F:6-phosphogluconolactonase activity"/>
    <property type="evidence" value="ECO:0007669"/>
    <property type="project" value="UniProtKB-UniRule"/>
</dbReference>
<reference evidence="8" key="1">
    <citation type="submission" date="2021-01" db="EMBL/GenBank/DDBJ databases">
        <authorList>
            <person name="Corre E."/>
            <person name="Pelletier E."/>
            <person name="Niang G."/>
            <person name="Scheremetjew M."/>
            <person name="Finn R."/>
            <person name="Kale V."/>
            <person name="Holt S."/>
            <person name="Cochrane G."/>
            <person name="Meng A."/>
            <person name="Brown T."/>
            <person name="Cohen L."/>
        </authorList>
    </citation>
    <scope>NUCLEOTIDE SEQUENCE</scope>
    <source>
        <strain evidence="8">CCMP3105</strain>
    </source>
</reference>
<evidence type="ECO:0000256" key="6">
    <source>
        <dbReference type="RuleBase" id="RU365095"/>
    </source>
</evidence>
<evidence type="ECO:0000256" key="5">
    <source>
        <dbReference type="ARBA" id="ARBA00022801"/>
    </source>
</evidence>
<dbReference type="NCBIfam" id="TIGR01198">
    <property type="entry name" value="pgl"/>
    <property type="match status" value="1"/>
</dbReference>
<evidence type="ECO:0000259" key="7">
    <source>
        <dbReference type="Pfam" id="PF01182"/>
    </source>
</evidence>
<dbReference type="InterPro" id="IPR006148">
    <property type="entry name" value="Glc/Gal-6P_isomerase"/>
</dbReference>
<dbReference type="EMBL" id="HBNR01074638">
    <property type="protein sequence ID" value="CAE4650953.1"/>
    <property type="molecule type" value="Transcribed_RNA"/>
</dbReference>
<dbReference type="UniPathway" id="UPA00115">
    <property type="reaction ID" value="UER00409"/>
</dbReference>
<feature type="domain" description="Glucosamine/galactosamine-6-phosphate isomerase" evidence="7">
    <location>
        <begin position="14"/>
        <end position="232"/>
    </location>
</feature>
<evidence type="ECO:0000313" key="8">
    <source>
        <dbReference type="EMBL" id="CAE4650953.1"/>
    </source>
</evidence>
<evidence type="ECO:0000256" key="3">
    <source>
        <dbReference type="ARBA" id="ARBA00010662"/>
    </source>
</evidence>
<comment type="function">
    <text evidence="6">Hydrolysis of 6-phosphogluconolactone to 6-phosphogluconate.</text>
</comment>
<gene>
    <name evidence="8" type="ORF">AMON00008_LOCUS53025</name>
</gene>
<proteinExistence type="inferred from homology"/>
<organism evidence="8">
    <name type="scientific">Alexandrium monilatum</name>
    <dbReference type="NCBI Taxonomy" id="311494"/>
    <lineage>
        <taxon>Eukaryota</taxon>
        <taxon>Sar</taxon>
        <taxon>Alveolata</taxon>
        <taxon>Dinophyceae</taxon>
        <taxon>Gonyaulacales</taxon>
        <taxon>Pyrocystaceae</taxon>
        <taxon>Alexandrium</taxon>
    </lineage>
</organism>